<name>A0A6J5PNX4_9CAUD</name>
<evidence type="ECO:0000313" key="2">
    <source>
        <dbReference type="EMBL" id="CAB4171031.1"/>
    </source>
</evidence>
<dbReference type="EMBL" id="LR796625">
    <property type="protein sequence ID" value="CAB4155176.1"/>
    <property type="molecule type" value="Genomic_DNA"/>
</dbReference>
<accession>A0A6J5PNX4</accession>
<organism evidence="2">
    <name type="scientific">uncultured Caudovirales phage</name>
    <dbReference type="NCBI Taxonomy" id="2100421"/>
    <lineage>
        <taxon>Viruses</taxon>
        <taxon>Duplodnaviria</taxon>
        <taxon>Heunggongvirae</taxon>
        <taxon>Uroviricota</taxon>
        <taxon>Caudoviricetes</taxon>
        <taxon>Peduoviridae</taxon>
        <taxon>Maltschvirus</taxon>
        <taxon>Maltschvirus maltsch</taxon>
    </lineage>
</organism>
<evidence type="ECO:0000313" key="1">
    <source>
        <dbReference type="EMBL" id="CAB4155176.1"/>
    </source>
</evidence>
<protein>
    <submittedName>
        <fullName evidence="2">Uncharacterized protein</fullName>
    </submittedName>
</protein>
<sequence>MDSKTLIKALKVAVREVIKEELTEILREGLQSTLTEMKRPVGVGTSKLRTPNKSVKRKPLFEDNKWASVLNDTDPLTESQPLAMNSFKEAMNEGMDEIRMTSQNAQGFGMMRQNMKEAMGLAPAAPQIMEDPETGKTYDVAPEVQKALTRDYSALMKAMDAKKGR</sequence>
<gene>
    <name evidence="3" type="ORF">UFOVP1307_30</name>
    <name evidence="1" type="ORF">UFOVP651_92</name>
    <name evidence="2" type="ORF">UFOVP902_171</name>
</gene>
<dbReference type="EMBL" id="LR796859">
    <property type="protein sequence ID" value="CAB4171031.1"/>
    <property type="molecule type" value="Genomic_DNA"/>
</dbReference>
<dbReference type="EMBL" id="LR797270">
    <property type="protein sequence ID" value="CAB4197768.1"/>
    <property type="molecule type" value="Genomic_DNA"/>
</dbReference>
<proteinExistence type="predicted"/>
<reference evidence="2" key="1">
    <citation type="submission" date="2020-05" db="EMBL/GenBank/DDBJ databases">
        <authorList>
            <person name="Chiriac C."/>
            <person name="Salcher M."/>
            <person name="Ghai R."/>
            <person name="Kavagutti S V."/>
        </authorList>
    </citation>
    <scope>NUCLEOTIDE SEQUENCE</scope>
</reference>
<evidence type="ECO:0000313" key="3">
    <source>
        <dbReference type="EMBL" id="CAB4197768.1"/>
    </source>
</evidence>